<dbReference type="Proteomes" id="UP000319160">
    <property type="component" value="Unassembled WGS sequence"/>
</dbReference>
<evidence type="ECO:0000259" key="2">
    <source>
        <dbReference type="PROSITE" id="PS50035"/>
    </source>
</evidence>
<dbReference type="InterPro" id="IPR001736">
    <property type="entry name" value="PLipase_D/transphosphatidylase"/>
</dbReference>
<dbReference type="CDD" id="cd00138">
    <property type="entry name" value="PLDc_SF"/>
    <property type="match status" value="1"/>
</dbReference>
<gene>
    <name evidence="3" type="ORF">FHL15_002533</name>
</gene>
<dbReference type="SMART" id="SM00155">
    <property type="entry name" value="PLDc"/>
    <property type="match status" value="2"/>
</dbReference>
<dbReference type="PROSITE" id="PS50035">
    <property type="entry name" value="PLD"/>
    <property type="match status" value="2"/>
</dbReference>
<feature type="domain" description="PLD phosphodiesterase" evidence="2">
    <location>
        <begin position="243"/>
        <end position="270"/>
    </location>
</feature>
<keyword evidence="4" id="KW-1185">Reference proteome</keyword>
<evidence type="ECO:0000256" key="1">
    <source>
        <dbReference type="SAM" id="MobiDB-lite"/>
    </source>
</evidence>
<feature type="region of interest" description="Disordered" evidence="1">
    <location>
        <begin position="331"/>
        <end position="427"/>
    </location>
</feature>
<organism evidence="3 4">
    <name type="scientific">Xylaria flabelliformis</name>
    <dbReference type="NCBI Taxonomy" id="2512241"/>
    <lineage>
        <taxon>Eukaryota</taxon>
        <taxon>Fungi</taxon>
        <taxon>Dikarya</taxon>
        <taxon>Ascomycota</taxon>
        <taxon>Pezizomycotina</taxon>
        <taxon>Sordariomycetes</taxon>
        <taxon>Xylariomycetidae</taxon>
        <taxon>Xylariales</taxon>
        <taxon>Xylariaceae</taxon>
        <taxon>Xylaria</taxon>
    </lineage>
</organism>
<dbReference type="PANTHER" id="PTHR21248:SF22">
    <property type="entry name" value="PHOSPHOLIPASE D"/>
    <property type="match status" value="1"/>
</dbReference>
<dbReference type="Pfam" id="PF13091">
    <property type="entry name" value="PLDc_2"/>
    <property type="match status" value="1"/>
</dbReference>
<dbReference type="GO" id="GO:0030572">
    <property type="term" value="F:phosphatidyltransferase activity"/>
    <property type="evidence" value="ECO:0007669"/>
    <property type="project" value="UniProtKB-ARBA"/>
</dbReference>
<comment type="caution">
    <text evidence="3">The sequence shown here is derived from an EMBL/GenBank/DDBJ whole genome shotgun (WGS) entry which is preliminary data.</text>
</comment>
<dbReference type="Gene3D" id="3.30.870.10">
    <property type="entry name" value="Endonuclease Chain A"/>
    <property type="match status" value="2"/>
</dbReference>
<dbReference type="EMBL" id="VFLP01000010">
    <property type="protein sequence ID" value="TRX96631.1"/>
    <property type="molecule type" value="Genomic_DNA"/>
</dbReference>
<feature type="domain" description="PLD phosphodiesterase" evidence="2">
    <location>
        <begin position="612"/>
        <end position="639"/>
    </location>
</feature>
<dbReference type="OrthoDB" id="9997422at2759"/>
<name>A0A553I8W4_9PEZI</name>
<sequence length="848" mass="94240">MAQNEINGALEKDGANSLPKIRNRLYRWCQSENSVSSLITANPELTPAEAWQKLFQSDNLSVTGSGYNQKTGADPIEDEEVQRTLCCGKWGPKEPTDLFIQIYHDALLTLEDDPKRGVVSPCLMGSSGTVPLTIISVLPDIVRHMSNLIVRAEKEVFLATNYWQNSVASQYITNAIRELSRRAQARGIRVVMKIIYDRGSPKQVFDPHHVVPESEYTGDAVNLPPAKDIPYVDLQVINYHQPVLGTFHAKYMIVDRKIGILQSDNIQDNDNVEMMVQVEGPIVDSLYDVAMISWHKKLDPPMPCLQSPAASAVELSSFGVSHTKIFSTTGSINGHSAVVDPTKMSPRQPYGVEASAGSHNTSNPLESASRKPQESEQNLSASEQSSAGAGGVSSEAQIASSIPAAQPPSQTHEQRLEHSADDPHYDDDLAGEVFRIQASVSAKPNETAMQAVTRHLNHTKNEGFPGNAPDCNPSDEMTPYVPHPVHEPFPIALVNRAPYGRPNHKSVMNPQNAAWLSALRNARRNVFIQTPTLNAEPLVTAIKEACERGIDVYCYVCLGYNDAGEMLPMQGGHNEKIANHLYTTLSSSGRQHLRWYWYVGKDQTRPIPASKKKRSCHIKLMIVDEHVGIIGNGNQDSQSWYHSQEINFMLDSSDICRAWIDALRRNQNTGLYGAVDDKDGIWRDEQGKEIEGATGVDAGRFSWATGKLGLSSTPESTNAYTVVVMRKVSQDNFVTNPFNSILLTAEDTGDFLPDVKHIKHRHGSPVGKRELAEKMYSRKVCWVYEVSARPHRFSESPLIPQRSQHCPCGCNERLKYTRRRRNAIAASINEGHHFWLGCDEEDVLQPRD</sequence>
<dbReference type="PANTHER" id="PTHR21248">
    <property type="entry name" value="CARDIOLIPIN SYNTHASE"/>
    <property type="match status" value="1"/>
</dbReference>
<dbReference type="STRING" id="2512241.A0A553I8W4"/>
<evidence type="ECO:0000313" key="4">
    <source>
        <dbReference type="Proteomes" id="UP000319160"/>
    </source>
</evidence>
<proteinExistence type="predicted"/>
<dbReference type="GO" id="GO:0032049">
    <property type="term" value="P:cardiolipin biosynthetic process"/>
    <property type="evidence" value="ECO:0007669"/>
    <property type="project" value="UniProtKB-ARBA"/>
</dbReference>
<dbReference type="AlphaFoldDB" id="A0A553I8W4"/>
<evidence type="ECO:0000313" key="3">
    <source>
        <dbReference type="EMBL" id="TRX96631.1"/>
    </source>
</evidence>
<dbReference type="SUPFAM" id="SSF56024">
    <property type="entry name" value="Phospholipase D/nuclease"/>
    <property type="match status" value="2"/>
</dbReference>
<feature type="compositionally biased region" description="Basic and acidic residues" evidence="1">
    <location>
        <begin position="412"/>
        <end position="427"/>
    </location>
</feature>
<reference evidence="4" key="1">
    <citation type="submission" date="2019-06" db="EMBL/GenBank/DDBJ databases">
        <title>Draft genome sequence of the griseofulvin-producing fungus Xylaria cubensis strain G536.</title>
        <authorList>
            <person name="Mead M.E."/>
            <person name="Raja H.A."/>
            <person name="Steenwyk J.L."/>
            <person name="Knowles S.L."/>
            <person name="Oberlies N.H."/>
            <person name="Rokas A."/>
        </authorList>
    </citation>
    <scope>NUCLEOTIDE SEQUENCE [LARGE SCALE GENOMIC DNA]</scope>
    <source>
        <strain evidence="4">G536</strain>
    </source>
</reference>
<feature type="compositionally biased region" description="Polar residues" evidence="1">
    <location>
        <begin position="357"/>
        <end position="366"/>
    </location>
</feature>
<protein>
    <recommendedName>
        <fullName evidence="2">PLD phosphodiesterase domain-containing protein</fullName>
    </recommendedName>
</protein>
<dbReference type="InterPro" id="IPR025202">
    <property type="entry name" value="PLD-like_dom"/>
</dbReference>
<accession>A0A553I8W4</accession>
<feature type="compositionally biased region" description="Low complexity" evidence="1">
    <location>
        <begin position="380"/>
        <end position="397"/>
    </location>
</feature>